<reference evidence="1" key="1">
    <citation type="submission" date="2020-05" db="EMBL/GenBank/DDBJ databases">
        <title>WGS assembly of Panicum virgatum.</title>
        <authorList>
            <person name="Lovell J.T."/>
            <person name="Jenkins J."/>
            <person name="Shu S."/>
            <person name="Juenger T.E."/>
            <person name="Schmutz J."/>
        </authorList>
    </citation>
    <scope>NUCLEOTIDE SEQUENCE</scope>
    <source>
        <strain evidence="1">AP13</strain>
    </source>
</reference>
<evidence type="ECO:0000313" key="2">
    <source>
        <dbReference type="Proteomes" id="UP000823388"/>
    </source>
</evidence>
<evidence type="ECO:0000313" key="1">
    <source>
        <dbReference type="EMBL" id="KAG2549378.1"/>
    </source>
</evidence>
<dbReference type="AlphaFoldDB" id="A0A8T0NKF8"/>
<protein>
    <submittedName>
        <fullName evidence="1">Uncharacterized protein</fullName>
    </submittedName>
</protein>
<comment type="caution">
    <text evidence="1">The sequence shown here is derived from an EMBL/GenBank/DDBJ whole genome shotgun (WGS) entry which is preliminary data.</text>
</comment>
<gene>
    <name evidence="1" type="ORF">PVAP13_9KG270013</name>
</gene>
<dbReference type="Proteomes" id="UP000823388">
    <property type="component" value="Chromosome 9K"/>
</dbReference>
<proteinExistence type="predicted"/>
<name>A0A8T0NKF8_PANVG</name>
<accession>A0A8T0NKF8</accession>
<dbReference type="EMBL" id="CM029053">
    <property type="protein sequence ID" value="KAG2549378.1"/>
    <property type="molecule type" value="Genomic_DNA"/>
</dbReference>
<organism evidence="1 2">
    <name type="scientific">Panicum virgatum</name>
    <name type="common">Blackwell switchgrass</name>
    <dbReference type="NCBI Taxonomy" id="38727"/>
    <lineage>
        <taxon>Eukaryota</taxon>
        <taxon>Viridiplantae</taxon>
        <taxon>Streptophyta</taxon>
        <taxon>Embryophyta</taxon>
        <taxon>Tracheophyta</taxon>
        <taxon>Spermatophyta</taxon>
        <taxon>Magnoliopsida</taxon>
        <taxon>Liliopsida</taxon>
        <taxon>Poales</taxon>
        <taxon>Poaceae</taxon>
        <taxon>PACMAD clade</taxon>
        <taxon>Panicoideae</taxon>
        <taxon>Panicodae</taxon>
        <taxon>Paniceae</taxon>
        <taxon>Panicinae</taxon>
        <taxon>Panicum</taxon>
        <taxon>Panicum sect. Hiantes</taxon>
    </lineage>
</organism>
<sequence length="170" mass="18655">MHVQGTAISRLKKRGGTMSGGVFAQEVSTDYMNMYKMRSITDRVLHSFVNRDLDRRERESSAALAQIEANLLSSGDTSVTQSAGEATQKKRKRTIDLNQVLSDDDNEPILPTDTNSLFGYNSNSSIDAMEQECMRGSNCRADHGRTLCTPVAKHFGMNTDSLASAEDVNG</sequence>
<keyword evidence="2" id="KW-1185">Reference proteome</keyword>